<dbReference type="Pfam" id="PF22766">
    <property type="entry name" value="ZW10_C2"/>
    <property type="match status" value="1"/>
</dbReference>
<dbReference type="PANTHER" id="PTHR12205:SF0">
    <property type="entry name" value="CENTROMERE_KINETOCHORE PROTEIN ZW10 HOMOLOG"/>
    <property type="match status" value="1"/>
</dbReference>
<evidence type="ECO:0000313" key="3">
    <source>
        <dbReference type="Proteomes" id="UP000234681"/>
    </source>
</evidence>
<name>A6IIH5_RAT</name>
<dbReference type="InterPro" id="IPR055148">
    <property type="entry name" value="ZW10_C_2"/>
</dbReference>
<feature type="domain" description="ZW10 C-terminal helical" evidence="1">
    <location>
        <begin position="1"/>
        <end position="75"/>
    </location>
</feature>
<feature type="non-terminal residue" evidence="2">
    <location>
        <position position="81"/>
    </location>
</feature>
<evidence type="ECO:0000313" key="2">
    <source>
        <dbReference type="EMBL" id="EDL98545.1"/>
    </source>
</evidence>
<protein>
    <submittedName>
        <fullName evidence="2">RCG54798</fullName>
    </submittedName>
</protein>
<reference evidence="3" key="1">
    <citation type="submission" date="2005-09" db="EMBL/GenBank/DDBJ databases">
        <authorList>
            <person name="Mural R.J."/>
            <person name="Li P.W."/>
            <person name="Adams M.D."/>
            <person name="Amanatides P.G."/>
            <person name="Baden-Tillson H."/>
            <person name="Barnstead M."/>
            <person name="Chin S.H."/>
            <person name="Dew I."/>
            <person name="Evans C.A."/>
            <person name="Ferriera S."/>
            <person name="Flanigan M."/>
            <person name="Fosler C."/>
            <person name="Glodek A."/>
            <person name="Gu Z."/>
            <person name="Holt R.A."/>
            <person name="Jennings D."/>
            <person name="Kraft C.L."/>
            <person name="Lu F."/>
            <person name="Nguyen T."/>
            <person name="Nusskern D.R."/>
            <person name="Pfannkoch C.M."/>
            <person name="Sitter C."/>
            <person name="Sutton G.G."/>
            <person name="Venter J.C."/>
            <person name="Wang Z."/>
            <person name="Woodage T."/>
            <person name="Zheng X.H."/>
            <person name="Zhong F."/>
        </authorList>
    </citation>
    <scope>NUCLEOTIDE SEQUENCE [LARGE SCALE GENOMIC DNA]</scope>
    <source>
        <strain>BN</strain>
        <strain evidence="3">Sprague-Dawley</strain>
    </source>
</reference>
<dbReference type="Gene3D" id="1.10.357.150">
    <property type="match status" value="1"/>
</dbReference>
<dbReference type="AlphaFoldDB" id="A6IIH5"/>
<accession>A6IIH5</accession>
<dbReference type="PANTHER" id="PTHR12205">
    <property type="entry name" value="CENTROMERE/KINETOCHORE PROTEIN ZW10"/>
    <property type="match status" value="1"/>
</dbReference>
<dbReference type="InterPro" id="IPR046362">
    <property type="entry name" value="Zw10/DSL1_C_sf"/>
</dbReference>
<dbReference type="Proteomes" id="UP000234681">
    <property type="component" value="Chromosome 5"/>
</dbReference>
<proteinExistence type="predicted"/>
<sequence length="81" mass="9189">MKEGPQVFSTSDENKNKTCQEEVPVYVSKWMPFKEQIIMLQASLQEIGDGWAVGKGPLTTAFPSCDIKALYLFLVPEHRKK</sequence>
<gene>
    <name evidence="2" type="ORF">rCG_54798</name>
</gene>
<organism evidence="2 3">
    <name type="scientific">Rattus norvegicus</name>
    <name type="common">Rat</name>
    <dbReference type="NCBI Taxonomy" id="10116"/>
    <lineage>
        <taxon>Eukaryota</taxon>
        <taxon>Metazoa</taxon>
        <taxon>Chordata</taxon>
        <taxon>Craniata</taxon>
        <taxon>Vertebrata</taxon>
        <taxon>Euteleostomi</taxon>
        <taxon>Mammalia</taxon>
        <taxon>Eutheria</taxon>
        <taxon>Euarchontoglires</taxon>
        <taxon>Glires</taxon>
        <taxon>Rodentia</taxon>
        <taxon>Myomorpha</taxon>
        <taxon>Muroidea</taxon>
        <taxon>Muridae</taxon>
        <taxon>Murinae</taxon>
        <taxon>Rattus</taxon>
    </lineage>
</organism>
<evidence type="ECO:0000259" key="1">
    <source>
        <dbReference type="Pfam" id="PF22766"/>
    </source>
</evidence>
<dbReference type="EMBL" id="CH473962">
    <property type="protein sequence ID" value="EDL98545.1"/>
    <property type="molecule type" value="Genomic_DNA"/>
</dbReference>